<proteinExistence type="predicted"/>
<accession>A0A1I2JFB0</accession>
<organism evidence="1 2">
    <name type="scientific">Thermoflexibacter ruber</name>
    <dbReference type="NCBI Taxonomy" id="1003"/>
    <lineage>
        <taxon>Bacteria</taxon>
        <taxon>Pseudomonadati</taxon>
        <taxon>Bacteroidota</taxon>
        <taxon>Cytophagia</taxon>
        <taxon>Cytophagales</taxon>
        <taxon>Thermoflexibacteraceae</taxon>
        <taxon>Thermoflexibacter</taxon>
    </lineage>
</organism>
<dbReference type="EMBL" id="FONY01000048">
    <property type="protein sequence ID" value="SFF52543.1"/>
    <property type="molecule type" value="Genomic_DNA"/>
</dbReference>
<protein>
    <recommendedName>
        <fullName evidence="3">Type I restriction enzyme R protein N terminus (HSDR_N)</fullName>
    </recommendedName>
</protein>
<dbReference type="RefSeq" id="WP_091549135.1">
    <property type="nucleotide sequence ID" value="NZ_FONY01000048.1"/>
</dbReference>
<keyword evidence="2" id="KW-1185">Reference proteome</keyword>
<dbReference type="STRING" id="1003.SAMN04488541_104813"/>
<name>A0A1I2JFB0_9BACT</name>
<sequence>MSFSQFKSLADVLKKYLIKYEEADFKVITKYEPPAYWIEDINFTLKEIPYQVSEAAICENLIYPTLKASWKLYSDIFALWSHQPIEYNDELSGIPDYLISKKSALGKIIFEMPYIAVIEAKKDDFTGGWAQCGLEMYAIQQINLNNKITVFGIVSNGEIWEVAQLKAQVFTAYRQRFDINEQNLLFNVLTTILEICKKQFEELATK</sequence>
<dbReference type="Proteomes" id="UP000199513">
    <property type="component" value="Unassembled WGS sequence"/>
</dbReference>
<dbReference type="AlphaFoldDB" id="A0A1I2JFB0"/>
<evidence type="ECO:0000313" key="1">
    <source>
        <dbReference type="EMBL" id="SFF52543.1"/>
    </source>
</evidence>
<evidence type="ECO:0008006" key="3">
    <source>
        <dbReference type="Google" id="ProtNLM"/>
    </source>
</evidence>
<dbReference type="OrthoDB" id="874732at2"/>
<reference evidence="2" key="1">
    <citation type="submission" date="2016-10" db="EMBL/GenBank/DDBJ databases">
        <authorList>
            <person name="Varghese N."/>
            <person name="Submissions S."/>
        </authorList>
    </citation>
    <scope>NUCLEOTIDE SEQUENCE [LARGE SCALE GENOMIC DNA]</scope>
    <source>
        <strain>GEY</strain>
        <strain evidence="2">DSM 9560</strain>
    </source>
</reference>
<evidence type="ECO:0000313" key="2">
    <source>
        <dbReference type="Proteomes" id="UP000199513"/>
    </source>
</evidence>
<gene>
    <name evidence="1" type="ORF">SAMN04488541_104813</name>
</gene>